<evidence type="ECO:0000259" key="2">
    <source>
        <dbReference type="Pfam" id="PF07007"/>
    </source>
</evidence>
<dbReference type="Pfam" id="PF07007">
    <property type="entry name" value="LprI"/>
    <property type="match status" value="1"/>
</dbReference>
<sequence>MFMKKLGFIILFASCATMAQEEIDCTKALTTMDVNQCMQKELLVAQKAMDTYLAKSIERYSQDEVSIKSIIKSQEAWLKYKEEHCNAVYDTWRDGTIRGTMALECKLELTHQRTKVLWKSFLTYMDSTPPLLPEPKL</sequence>
<dbReference type="EMBL" id="FAXN01000050">
    <property type="protein sequence ID" value="CUV65889.1"/>
    <property type="molecule type" value="Genomic_DNA"/>
</dbReference>
<protein>
    <recommendedName>
        <fullName evidence="2">Lysozyme inhibitor LprI-like N-terminal domain-containing protein</fullName>
    </recommendedName>
</protein>
<dbReference type="InterPro" id="IPR009739">
    <property type="entry name" value="LprI-like_N"/>
</dbReference>
<evidence type="ECO:0000313" key="3">
    <source>
        <dbReference type="EMBL" id="CUV65889.1"/>
    </source>
</evidence>
<name>A0A0S4XQ68_9BACT</name>
<gene>
    <name evidence="3" type="ORF">BN3087_490024</name>
</gene>
<feature type="chain" id="PRO_5006630050" description="Lysozyme inhibitor LprI-like N-terminal domain-containing protein" evidence="1">
    <location>
        <begin position="20"/>
        <end position="137"/>
    </location>
</feature>
<feature type="signal peptide" evidence="1">
    <location>
        <begin position="1"/>
        <end position="19"/>
    </location>
</feature>
<organism evidence="3">
    <name type="scientific">Sulfurovum sp. enrichment culture clone C5</name>
    <dbReference type="NCBI Taxonomy" id="497650"/>
    <lineage>
        <taxon>Bacteria</taxon>
        <taxon>Pseudomonadati</taxon>
        <taxon>Campylobacterota</taxon>
        <taxon>Epsilonproteobacteria</taxon>
        <taxon>Campylobacterales</taxon>
        <taxon>Sulfurovaceae</taxon>
        <taxon>Sulfurovum</taxon>
        <taxon>environmental samples</taxon>
    </lineage>
</organism>
<keyword evidence="1" id="KW-0732">Signal</keyword>
<proteinExistence type="predicted"/>
<feature type="domain" description="Lysozyme inhibitor LprI-like N-terminal" evidence="2">
    <location>
        <begin position="25"/>
        <end position="117"/>
    </location>
</feature>
<reference evidence="3" key="1">
    <citation type="submission" date="2015-11" db="EMBL/GenBank/DDBJ databases">
        <authorList>
            <person name="Zhang Y."/>
            <person name="Guo Z."/>
        </authorList>
    </citation>
    <scope>NUCLEOTIDE SEQUENCE</scope>
    <source>
        <strain evidence="3">BN30871</strain>
    </source>
</reference>
<accession>A0A0S4XQ68</accession>
<dbReference type="AlphaFoldDB" id="A0A0S4XQ68"/>
<dbReference type="Gene3D" id="1.20.1270.180">
    <property type="match status" value="1"/>
</dbReference>
<evidence type="ECO:0000256" key="1">
    <source>
        <dbReference type="SAM" id="SignalP"/>
    </source>
</evidence>